<protein>
    <submittedName>
        <fullName evidence="2">Uncharacterized protein</fullName>
    </submittedName>
</protein>
<keyword evidence="3" id="KW-1185">Reference proteome</keyword>
<feature type="transmembrane region" description="Helical" evidence="1">
    <location>
        <begin position="6"/>
        <end position="23"/>
    </location>
</feature>
<feature type="transmembrane region" description="Helical" evidence="1">
    <location>
        <begin position="96"/>
        <end position="118"/>
    </location>
</feature>
<dbReference type="EMBL" id="JADLZT010000001">
    <property type="protein sequence ID" value="MBF6022861.1"/>
    <property type="molecule type" value="Genomic_DNA"/>
</dbReference>
<evidence type="ECO:0000256" key="1">
    <source>
        <dbReference type="SAM" id="Phobius"/>
    </source>
</evidence>
<organism evidence="2 3">
    <name type="scientific">Lysobacter niastensis</name>
    <dbReference type="NCBI Taxonomy" id="380629"/>
    <lineage>
        <taxon>Bacteria</taxon>
        <taxon>Pseudomonadati</taxon>
        <taxon>Pseudomonadota</taxon>
        <taxon>Gammaproteobacteria</taxon>
        <taxon>Lysobacterales</taxon>
        <taxon>Lysobacteraceae</taxon>
        <taxon>Lysobacter</taxon>
    </lineage>
</organism>
<dbReference type="RefSeq" id="WP_194929440.1">
    <property type="nucleotide sequence ID" value="NZ_JADLZT010000001.1"/>
</dbReference>
<name>A0ABS0B2Z4_9GAMM</name>
<comment type="caution">
    <text evidence="2">The sequence shown here is derived from an EMBL/GenBank/DDBJ whole genome shotgun (WGS) entry which is preliminary data.</text>
</comment>
<keyword evidence="1" id="KW-1133">Transmembrane helix</keyword>
<evidence type="ECO:0000313" key="3">
    <source>
        <dbReference type="Proteomes" id="UP001429984"/>
    </source>
</evidence>
<reference evidence="2 3" key="1">
    <citation type="submission" date="2020-11" db="EMBL/GenBank/DDBJ databases">
        <title>Draft Genome Sequence and Secondary Metabolite Biosynthetic Potential of the Lysobacter niastensis Type strain DSM 18481.</title>
        <authorList>
            <person name="Turrini P."/>
            <person name="Artuso I."/>
            <person name="Tescari M."/>
            <person name="Lugli G.A."/>
            <person name="Frangipani E."/>
            <person name="Ventura M."/>
            <person name="Visca P."/>
        </authorList>
    </citation>
    <scope>NUCLEOTIDE SEQUENCE [LARGE SCALE GENOMIC DNA]</scope>
    <source>
        <strain evidence="2 3">DSM 18481</strain>
    </source>
</reference>
<gene>
    <name evidence="2" type="ORF">IU514_02350</name>
</gene>
<evidence type="ECO:0000313" key="2">
    <source>
        <dbReference type="EMBL" id="MBF6022861.1"/>
    </source>
</evidence>
<keyword evidence="1" id="KW-0472">Membrane</keyword>
<feature type="transmembrane region" description="Helical" evidence="1">
    <location>
        <begin position="30"/>
        <end position="49"/>
    </location>
</feature>
<accession>A0ABS0B2Z4</accession>
<sequence>MDMQTFVVAFAALVVGLLFSRLVKHHYGWLIISGLCAVVGTFCLAYLIGHYNGIEDAYDVAQALVSEIARTPGEKSHAAYELTGELPGTISRKADITGWPFLVSFLMMVYGYIASAFLGHAHLKRIERAAEIGARPEDITVNYEFK</sequence>
<keyword evidence="1" id="KW-0812">Transmembrane</keyword>
<proteinExistence type="predicted"/>
<dbReference type="Proteomes" id="UP001429984">
    <property type="component" value="Unassembled WGS sequence"/>
</dbReference>